<dbReference type="Proteomes" id="UP001596237">
    <property type="component" value="Unassembled WGS sequence"/>
</dbReference>
<organism evidence="1 2">
    <name type="scientific">Methylorubrum zatmanii</name>
    <dbReference type="NCBI Taxonomy" id="29429"/>
    <lineage>
        <taxon>Bacteria</taxon>
        <taxon>Pseudomonadati</taxon>
        <taxon>Pseudomonadota</taxon>
        <taxon>Alphaproteobacteria</taxon>
        <taxon>Hyphomicrobiales</taxon>
        <taxon>Methylobacteriaceae</taxon>
        <taxon>Methylorubrum</taxon>
    </lineage>
</organism>
<evidence type="ECO:0008006" key="3">
    <source>
        <dbReference type="Google" id="ProtNLM"/>
    </source>
</evidence>
<dbReference type="Gene3D" id="3.40.50.2020">
    <property type="match status" value="1"/>
</dbReference>
<name>A0ABW1WSE0_9HYPH</name>
<comment type="caution">
    <text evidence="1">The sequence shown here is derived from an EMBL/GenBank/DDBJ whole genome shotgun (WGS) entry which is preliminary data.</text>
</comment>
<dbReference type="CDD" id="cd06223">
    <property type="entry name" value="PRTases_typeI"/>
    <property type="match status" value="1"/>
</dbReference>
<reference evidence="2" key="1">
    <citation type="journal article" date="2019" name="Int. J. Syst. Evol. Microbiol.">
        <title>The Global Catalogue of Microorganisms (GCM) 10K type strain sequencing project: providing services to taxonomists for standard genome sequencing and annotation.</title>
        <authorList>
            <consortium name="The Broad Institute Genomics Platform"/>
            <consortium name="The Broad Institute Genome Sequencing Center for Infectious Disease"/>
            <person name="Wu L."/>
            <person name="Ma J."/>
        </authorList>
    </citation>
    <scope>NUCLEOTIDE SEQUENCE [LARGE SCALE GENOMIC DNA]</scope>
    <source>
        <strain evidence="2">CCUG 36916</strain>
    </source>
</reference>
<gene>
    <name evidence="1" type="ORF">ACFQDP_17905</name>
</gene>
<dbReference type="RefSeq" id="WP_192283634.1">
    <property type="nucleotide sequence ID" value="NZ_JBHSTT010000061.1"/>
</dbReference>
<evidence type="ECO:0000313" key="1">
    <source>
        <dbReference type="EMBL" id="MFC6391191.1"/>
    </source>
</evidence>
<keyword evidence="2" id="KW-1185">Reference proteome</keyword>
<evidence type="ECO:0000313" key="2">
    <source>
        <dbReference type="Proteomes" id="UP001596237"/>
    </source>
</evidence>
<proteinExistence type="predicted"/>
<protein>
    <recommendedName>
        <fullName evidence="3">Phosphoribosyltransferase</fullName>
    </recommendedName>
</protein>
<dbReference type="InterPro" id="IPR029057">
    <property type="entry name" value="PRTase-like"/>
</dbReference>
<dbReference type="EMBL" id="JBHSTT010000061">
    <property type="protein sequence ID" value="MFC6391191.1"/>
    <property type="molecule type" value="Genomic_DNA"/>
</dbReference>
<dbReference type="InterPro" id="IPR000836">
    <property type="entry name" value="PRTase_dom"/>
</dbReference>
<dbReference type="SUPFAM" id="SSF53271">
    <property type="entry name" value="PRTase-like"/>
    <property type="match status" value="1"/>
</dbReference>
<accession>A0ABW1WSE0</accession>
<sequence length="227" mass="25088">MIHWNPIAGWMGFPHLSRSQGITHSYTLTYKLTDKTGEAWTSRMIRFKNKDKAAIYGGGRLLYSAVPALIEAVGVDVDDTTFVAALSSGETKADPDRAIPYFATECAGMVGTQSDIGALSKKVHQKIHNFYSAEQRDAELEKAEYQAKKLDAEHVFVFDDFITRGATLSKIATAILEKNPKAKVYGLALAKAERVDWCPNPDNDHVPAKWDKVWQQGEQEAAGVKKG</sequence>